<protein>
    <submittedName>
        <fullName evidence="1">Uncharacterized protein</fullName>
    </submittedName>
</protein>
<dbReference type="AlphaFoldDB" id="A0A0C9XG48"/>
<gene>
    <name evidence="1" type="ORF">K443DRAFT_275778</name>
</gene>
<dbReference type="Proteomes" id="UP000054477">
    <property type="component" value="Unassembled WGS sequence"/>
</dbReference>
<evidence type="ECO:0000313" key="1">
    <source>
        <dbReference type="EMBL" id="KIJ96651.1"/>
    </source>
</evidence>
<sequence length="114" mass="12784">MLRMSIRRMISLPVPTPADVWHSVLHADDVLESSPLRSQHSAAPPTARPSDNNVVVMRYSGQARPKNVTTYDRRRNEYDRRSDVLPIEASNAGSAVRRLCTRFSCVGYDMTAPS</sequence>
<evidence type="ECO:0000313" key="2">
    <source>
        <dbReference type="Proteomes" id="UP000054477"/>
    </source>
</evidence>
<accession>A0A0C9XG48</accession>
<name>A0A0C9XG48_9AGAR</name>
<reference evidence="2" key="2">
    <citation type="submission" date="2015-01" db="EMBL/GenBank/DDBJ databases">
        <title>Evolutionary Origins and Diversification of the Mycorrhizal Mutualists.</title>
        <authorList>
            <consortium name="DOE Joint Genome Institute"/>
            <consortium name="Mycorrhizal Genomics Consortium"/>
            <person name="Kohler A."/>
            <person name="Kuo A."/>
            <person name="Nagy L.G."/>
            <person name="Floudas D."/>
            <person name="Copeland A."/>
            <person name="Barry K.W."/>
            <person name="Cichocki N."/>
            <person name="Veneault-Fourrey C."/>
            <person name="LaButti K."/>
            <person name="Lindquist E.A."/>
            <person name="Lipzen A."/>
            <person name="Lundell T."/>
            <person name="Morin E."/>
            <person name="Murat C."/>
            <person name="Riley R."/>
            <person name="Ohm R."/>
            <person name="Sun H."/>
            <person name="Tunlid A."/>
            <person name="Henrissat B."/>
            <person name="Grigoriev I.V."/>
            <person name="Hibbett D.S."/>
            <person name="Martin F."/>
        </authorList>
    </citation>
    <scope>NUCLEOTIDE SEQUENCE [LARGE SCALE GENOMIC DNA]</scope>
    <source>
        <strain evidence="2">LaAM-08-1</strain>
    </source>
</reference>
<dbReference type="OrthoDB" id="3111509at2759"/>
<dbReference type="HOGENOM" id="CLU_2121459_0_0_1"/>
<dbReference type="EMBL" id="KN838714">
    <property type="protein sequence ID" value="KIJ96651.1"/>
    <property type="molecule type" value="Genomic_DNA"/>
</dbReference>
<proteinExistence type="predicted"/>
<reference evidence="1 2" key="1">
    <citation type="submission" date="2014-04" db="EMBL/GenBank/DDBJ databases">
        <authorList>
            <consortium name="DOE Joint Genome Institute"/>
            <person name="Kuo A."/>
            <person name="Kohler A."/>
            <person name="Nagy L.G."/>
            <person name="Floudas D."/>
            <person name="Copeland A."/>
            <person name="Barry K.W."/>
            <person name="Cichocki N."/>
            <person name="Veneault-Fourrey C."/>
            <person name="LaButti K."/>
            <person name="Lindquist E.A."/>
            <person name="Lipzen A."/>
            <person name="Lundell T."/>
            <person name="Morin E."/>
            <person name="Murat C."/>
            <person name="Sun H."/>
            <person name="Tunlid A."/>
            <person name="Henrissat B."/>
            <person name="Grigoriev I.V."/>
            <person name="Hibbett D.S."/>
            <person name="Martin F."/>
            <person name="Nordberg H.P."/>
            <person name="Cantor M.N."/>
            <person name="Hua S.X."/>
        </authorList>
    </citation>
    <scope>NUCLEOTIDE SEQUENCE [LARGE SCALE GENOMIC DNA]</scope>
    <source>
        <strain evidence="1 2">LaAM-08-1</strain>
    </source>
</reference>
<keyword evidence="2" id="KW-1185">Reference proteome</keyword>
<organism evidence="1 2">
    <name type="scientific">Laccaria amethystina LaAM-08-1</name>
    <dbReference type="NCBI Taxonomy" id="1095629"/>
    <lineage>
        <taxon>Eukaryota</taxon>
        <taxon>Fungi</taxon>
        <taxon>Dikarya</taxon>
        <taxon>Basidiomycota</taxon>
        <taxon>Agaricomycotina</taxon>
        <taxon>Agaricomycetes</taxon>
        <taxon>Agaricomycetidae</taxon>
        <taxon>Agaricales</taxon>
        <taxon>Agaricineae</taxon>
        <taxon>Hydnangiaceae</taxon>
        <taxon>Laccaria</taxon>
    </lineage>
</organism>